<evidence type="ECO:0000259" key="2">
    <source>
        <dbReference type="Pfam" id="PF07331"/>
    </source>
</evidence>
<protein>
    <submittedName>
        <fullName evidence="3">Tripartite tricarboxylate transporter family receptor</fullName>
    </submittedName>
</protein>
<feature type="transmembrane region" description="Helical" evidence="1">
    <location>
        <begin position="38"/>
        <end position="56"/>
    </location>
</feature>
<evidence type="ECO:0000313" key="3">
    <source>
        <dbReference type="EMBL" id="ALS23053.1"/>
    </source>
</evidence>
<name>A0A0U2W6L9_9BACL</name>
<reference evidence="4" key="1">
    <citation type="submission" date="2015-12" db="EMBL/GenBank/DDBJ databases">
        <title>Complete genome sequences of two moderately thermophilic Paenibacillus species.</title>
        <authorList>
            <person name="Butler R.III."/>
            <person name="Wang J."/>
            <person name="Stark B.C."/>
            <person name="Pombert J.-F."/>
        </authorList>
    </citation>
    <scope>NUCLEOTIDE SEQUENCE [LARGE SCALE GENOMIC DNA]</scope>
    <source>
        <strain evidence="4">32O-Y</strain>
    </source>
</reference>
<feature type="transmembrane region" description="Helical" evidence="1">
    <location>
        <begin position="6"/>
        <end position="26"/>
    </location>
</feature>
<gene>
    <name evidence="3" type="ORF">IJ22_26800</name>
</gene>
<proteinExistence type="predicted"/>
<feature type="transmembrane region" description="Helical" evidence="1">
    <location>
        <begin position="119"/>
        <end position="139"/>
    </location>
</feature>
<dbReference type="AlphaFoldDB" id="A0A0U2W6L9"/>
<sequence length="149" mass="16962">MGMMKLGFSAFLFLFTWVFFLLSLEFEFFTSSGKPGPGLFPITIGLLLLIFTGIRVMNDWRNRRSEEGSEGYAGDIGWVILLTFLLVLLMTYIGAVPAMALYIYFILFRFNRKRYVQNAVISITIPALVFAMFELWLNAGLPKGILGFM</sequence>
<keyword evidence="4" id="KW-1185">Reference proteome</keyword>
<dbReference type="InterPro" id="IPR009936">
    <property type="entry name" value="DUF1468"/>
</dbReference>
<dbReference type="Proteomes" id="UP000061660">
    <property type="component" value="Chromosome"/>
</dbReference>
<feature type="domain" description="DUF1468" evidence="2">
    <location>
        <begin position="8"/>
        <end position="142"/>
    </location>
</feature>
<keyword evidence="1" id="KW-1133">Transmembrane helix</keyword>
<dbReference type="OrthoDB" id="8455333at2"/>
<dbReference type="KEGG" id="pnp:IJ22_26800"/>
<dbReference type="PATRIC" id="fig|162209.4.peg.2853"/>
<dbReference type="Pfam" id="PF07331">
    <property type="entry name" value="TctB"/>
    <property type="match status" value="1"/>
</dbReference>
<keyword evidence="1" id="KW-0472">Membrane</keyword>
<dbReference type="EMBL" id="CP013652">
    <property type="protein sequence ID" value="ALS23053.1"/>
    <property type="molecule type" value="Genomic_DNA"/>
</dbReference>
<feature type="transmembrane region" description="Helical" evidence="1">
    <location>
        <begin position="76"/>
        <end position="107"/>
    </location>
</feature>
<reference evidence="3 4" key="2">
    <citation type="journal article" date="2016" name="Genome Announc.">
        <title>Complete Genome Sequences of Two Interactive Moderate Thermophiles, Paenibacillus napthalenovorans 32O-Y and Paenibacillus sp. 32O-W.</title>
        <authorList>
            <person name="Butler R.R.III."/>
            <person name="Wang J."/>
            <person name="Stark B.C."/>
            <person name="Pombert J.F."/>
        </authorList>
    </citation>
    <scope>NUCLEOTIDE SEQUENCE [LARGE SCALE GENOMIC DNA]</scope>
    <source>
        <strain evidence="3 4">32O-Y</strain>
    </source>
</reference>
<keyword evidence="3" id="KW-0675">Receptor</keyword>
<dbReference type="STRING" id="162209.IJ22_26800"/>
<keyword evidence="1" id="KW-0812">Transmembrane</keyword>
<evidence type="ECO:0000313" key="4">
    <source>
        <dbReference type="Proteomes" id="UP000061660"/>
    </source>
</evidence>
<accession>A0A0U2W6L9</accession>
<evidence type="ECO:0000256" key="1">
    <source>
        <dbReference type="SAM" id="Phobius"/>
    </source>
</evidence>
<organism evidence="3 4">
    <name type="scientific">Paenibacillus naphthalenovorans</name>
    <dbReference type="NCBI Taxonomy" id="162209"/>
    <lineage>
        <taxon>Bacteria</taxon>
        <taxon>Bacillati</taxon>
        <taxon>Bacillota</taxon>
        <taxon>Bacilli</taxon>
        <taxon>Bacillales</taxon>
        <taxon>Paenibacillaceae</taxon>
        <taxon>Paenibacillus</taxon>
    </lineage>
</organism>